<feature type="domain" description="Rieske" evidence="9">
    <location>
        <begin position="189"/>
        <end position="284"/>
    </location>
</feature>
<keyword evidence="11" id="KW-1185">Reference proteome</keyword>
<sequence length="288" mass="31754">MVNLIQHTATLEELVQEINRFEAIVSEWDESQRCVVVGLKRAIEALHKAALTRLIKSLKQESMSALRHAVTDELVYAVLLYHELVKPPKPPLIERIQTALAEVRPGLQSHHGDVEIVAIKPPDTVEVRLIGTCSSCPASTLTLSQGIEQAIKNHCPEITKVIAVNNSPTVNQSNANLTSPFAPTKATYWVKVATVEQITESSVLAVQIADKSLILHRQGENITCYYNACIHLGYPLDAGKVENAILTCPSHGFQYKLETGECVTAPDVSLQSYQVRIKGDNVFVQMQQ</sequence>
<evidence type="ECO:0000256" key="8">
    <source>
        <dbReference type="SAM" id="Coils"/>
    </source>
</evidence>
<comment type="function">
    <text evidence="7">May be involved in the formation or repair of [Fe-S] clusters present in iron-sulfur proteins.</text>
</comment>
<dbReference type="Gene3D" id="2.102.10.10">
    <property type="entry name" value="Rieske [2Fe-2S] iron-sulphur domain"/>
    <property type="match status" value="1"/>
</dbReference>
<dbReference type="OrthoDB" id="9795104at2"/>
<organism evidence="10 11">
    <name type="scientific">Cylindrospermum stagnale PCC 7417</name>
    <dbReference type="NCBI Taxonomy" id="56107"/>
    <lineage>
        <taxon>Bacteria</taxon>
        <taxon>Bacillati</taxon>
        <taxon>Cyanobacteriota</taxon>
        <taxon>Cyanophyceae</taxon>
        <taxon>Nostocales</taxon>
        <taxon>Nostocaceae</taxon>
        <taxon>Cylindrospermum</taxon>
    </lineage>
</organism>
<evidence type="ECO:0000313" key="11">
    <source>
        <dbReference type="Proteomes" id="UP000010475"/>
    </source>
</evidence>
<dbReference type="KEGG" id="csg:Cylst_5469"/>
<dbReference type="InterPro" id="IPR017941">
    <property type="entry name" value="Rieske_2Fe-2S"/>
</dbReference>
<dbReference type="GO" id="GO:0016226">
    <property type="term" value="P:iron-sulfur cluster assembly"/>
    <property type="evidence" value="ECO:0007669"/>
    <property type="project" value="InterPro"/>
</dbReference>
<keyword evidence="3" id="KW-0408">Iron</keyword>
<dbReference type="InterPro" id="IPR036922">
    <property type="entry name" value="Rieske_2Fe-2S_sf"/>
</dbReference>
<dbReference type="Pfam" id="PF01106">
    <property type="entry name" value="NifU"/>
    <property type="match status" value="1"/>
</dbReference>
<dbReference type="RefSeq" id="WP_015210716.1">
    <property type="nucleotide sequence ID" value="NC_019757.1"/>
</dbReference>
<dbReference type="PROSITE" id="PS51296">
    <property type="entry name" value="RIESKE"/>
    <property type="match status" value="1"/>
</dbReference>
<evidence type="ECO:0000256" key="2">
    <source>
        <dbReference type="ARBA" id="ARBA00022723"/>
    </source>
</evidence>
<evidence type="ECO:0000259" key="9">
    <source>
        <dbReference type="PROSITE" id="PS51296"/>
    </source>
</evidence>
<evidence type="ECO:0000313" key="10">
    <source>
        <dbReference type="EMBL" id="AFZ27481.1"/>
    </source>
</evidence>
<dbReference type="eggNOG" id="COG0694">
    <property type="taxonomic scope" value="Bacteria"/>
</dbReference>
<evidence type="ECO:0000256" key="3">
    <source>
        <dbReference type="ARBA" id="ARBA00023004"/>
    </source>
</evidence>
<dbReference type="SUPFAM" id="SSF117916">
    <property type="entry name" value="Fe-S cluster assembly (FSCA) domain-like"/>
    <property type="match status" value="1"/>
</dbReference>
<keyword evidence="4" id="KW-0411">Iron-sulfur</keyword>
<evidence type="ECO:0000256" key="7">
    <source>
        <dbReference type="ARBA" id="ARBA00049958"/>
    </source>
</evidence>
<evidence type="ECO:0000256" key="6">
    <source>
        <dbReference type="ARBA" id="ARBA00038001"/>
    </source>
</evidence>
<dbReference type="InterPro" id="IPR034904">
    <property type="entry name" value="FSCA_dom_sf"/>
</dbReference>
<keyword evidence="1" id="KW-0001">2Fe-2S</keyword>
<comment type="cofactor">
    <cofactor evidence="5">
        <name>[2Fe-2S] cluster</name>
        <dbReference type="ChEBI" id="CHEBI:190135"/>
    </cofactor>
</comment>
<comment type="similarity">
    <text evidence="6">Belongs to the bacterial ring-hydroxylating dioxygenase ferredoxin component family.</text>
</comment>
<dbReference type="GO" id="GO:0051537">
    <property type="term" value="F:2 iron, 2 sulfur cluster binding"/>
    <property type="evidence" value="ECO:0007669"/>
    <property type="project" value="UniProtKB-KW"/>
</dbReference>
<dbReference type="HOGENOM" id="CLU_085666_0_0_3"/>
<dbReference type="GO" id="GO:0004497">
    <property type="term" value="F:monooxygenase activity"/>
    <property type="evidence" value="ECO:0007669"/>
    <property type="project" value="UniProtKB-ARBA"/>
</dbReference>
<dbReference type="PANTHER" id="PTHR21496">
    <property type="entry name" value="FERREDOXIN-RELATED"/>
    <property type="match status" value="1"/>
</dbReference>
<dbReference type="Proteomes" id="UP000010475">
    <property type="component" value="Chromosome"/>
</dbReference>
<dbReference type="GO" id="GO:0005506">
    <property type="term" value="F:iron ion binding"/>
    <property type="evidence" value="ECO:0007669"/>
    <property type="project" value="InterPro"/>
</dbReference>
<keyword evidence="8" id="KW-0175">Coiled coil</keyword>
<evidence type="ECO:0000256" key="4">
    <source>
        <dbReference type="ARBA" id="ARBA00023014"/>
    </source>
</evidence>
<evidence type="ECO:0000256" key="5">
    <source>
        <dbReference type="ARBA" id="ARBA00034078"/>
    </source>
</evidence>
<dbReference type="Pfam" id="PF00355">
    <property type="entry name" value="Rieske"/>
    <property type="match status" value="1"/>
</dbReference>
<dbReference type="AlphaFoldDB" id="K9X5X7"/>
<dbReference type="GO" id="GO:0016705">
    <property type="term" value="F:oxidoreductase activity, acting on paired donors, with incorporation or reduction of molecular oxygen"/>
    <property type="evidence" value="ECO:0007669"/>
    <property type="project" value="UniProtKB-ARBA"/>
</dbReference>
<dbReference type="SUPFAM" id="SSF50022">
    <property type="entry name" value="ISP domain"/>
    <property type="match status" value="1"/>
</dbReference>
<evidence type="ECO:0000256" key="1">
    <source>
        <dbReference type="ARBA" id="ARBA00022714"/>
    </source>
</evidence>
<dbReference type="PATRIC" id="fig|56107.3.peg.6015"/>
<dbReference type="CDD" id="cd03467">
    <property type="entry name" value="Rieske"/>
    <property type="match status" value="1"/>
</dbReference>
<dbReference type="eggNOG" id="COG2146">
    <property type="taxonomic scope" value="Bacteria"/>
</dbReference>
<keyword evidence="2" id="KW-0479">Metal-binding</keyword>
<proteinExistence type="inferred from homology"/>
<accession>K9X5X7</accession>
<dbReference type="InterPro" id="IPR001075">
    <property type="entry name" value="NIF_FeS_clus_asmbl_NifU_C"/>
</dbReference>
<dbReference type="PANTHER" id="PTHR21496:SF0">
    <property type="entry name" value="RIESKE DOMAIN-CONTAINING PROTEIN"/>
    <property type="match status" value="1"/>
</dbReference>
<dbReference type="EMBL" id="CP003642">
    <property type="protein sequence ID" value="AFZ27481.1"/>
    <property type="molecule type" value="Genomic_DNA"/>
</dbReference>
<dbReference type="STRING" id="56107.Cylst_5469"/>
<dbReference type="Gene3D" id="3.30.300.130">
    <property type="entry name" value="Fe-S cluster assembly (FSCA)"/>
    <property type="match status" value="1"/>
</dbReference>
<name>K9X5X7_9NOST</name>
<reference evidence="10 11" key="1">
    <citation type="submission" date="2012-06" db="EMBL/GenBank/DDBJ databases">
        <title>Finished chromosome of genome of Cylindrospermum stagnale PCC 7417.</title>
        <authorList>
            <consortium name="US DOE Joint Genome Institute"/>
            <person name="Gugger M."/>
            <person name="Coursin T."/>
            <person name="Rippka R."/>
            <person name="Tandeau De Marsac N."/>
            <person name="Huntemann M."/>
            <person name="Wei C.-L."/>
            <person name="Han J."/>
            <person name="Detter J.C."/>
            <person name="Han C."/>
            <person name="Tapia R."/>
            <person name="Chen A."/>
            <person name="Kyrpides N."/>
            <person name="Mavromatis K."/>
            <person name="Markowitz V."/>
            <person name="Szeto E."/>
            <person name="Ivanova N."/>
            <person name="Pagani I."/>
            <person name="Pati A."/>
            <person name="Goodwin L."/>
            <person name="Nordberg H.P."/>
            <person name="Cantor M.N."/>
            <person name="Hua S.X."/>
            <person name="Woyke T."/>
            <person name="Kerfeld C.A."/>
        </authorList>
    </citation>
    <scope>NUCLEOTIDE SEQUENCE [LARGE SCALE GENOMIC DNA]</scope>
    <source>
        <strain evidence="10 11">PCC 7417</strain>
    </source>
</reference>
<feature type="coiled-coil region" evidence="8">
    <location>
        <begin position="4"/>
        <end position="31"/>
    </location>
</feature>
<protein>
    <submittedName>
        <fullName evidence="10">Thioredoxin-like protein</fullName>
    </submittedName>
</protein>
<gene>
    <name evidence="10" type="ORF">Cylst_5469</name>
</gene>